<evidence type="ECO:0000259" key="4">
    <source>
        <dbReference type="Pfam" id="PF25888"/>
    </source>
</evidence>
<dbReference type="EMBL" id="CP020880">
    <property type="protein sequence ID" value="ART77560.1"/>
    <property type="molecule type" value="Genomic_DNA"/>
</dbReference>
<reference evidence="5 7" key="1">
    <citation type="submission" date="2017-04" db="EMBL/GenBank/DDBJ databases">
        <title>Complete Genome Sequence of the Bacillus horikoshii 20a strain from Cuatro Cienegas, Coahuila, Mexico.</title>
        <authorList>
            <person name="Zarza E."/>
            <person name="Alcaraz L.D."/>
            <person name="Aguilar-Salinas B."/>
            <person name="Islas A."/>
            <person name="Olmedo-Alvarez G."/>
        </authorList>
    </citation>
    <scope>NUCLEOTIDE SEQUENCE [LARGE SCALE GENOMIC DNA]</scope>
    <source>
        <strain evidence="5 7">20a</strain>
    </source>
</reference>
<evidence type="ECO:0000313" key="6">
    <source>
        <dbReference type="EMBL" id="TYS71599.1"/>
    </source>
</evidence>
<dbReference type="Proteomes" id="UP000324517">
    <property type="component" value="Unassembled WGS sequence"/>
</dbReference>
<dbReference type="Pfam" id="PF25888">
    <property type="entry name" value="WHD_DnaB"/>
    <property type="match status" value="1"/>
</dbReference>
<evidence type="ECO:0000313" key="5">
    <source>
        <dbReference type="EMBL" id="ART77560.1"/>
    </source>
</evidence>
<feature type="domain" description="Replicative helicase loading/DNA remodeling protein DnaB N-terminal winged helix" evidence="4">
    <location>
        <begin position="11"/>
        <end position="215"/>
    </location>
</feature>
<dbReference type="Pfam" id="PF07261">
    <property type="entry name" value="DnaB_2"/>
    <property type="match status" value="1"/>
</dbReference>
<comment type="similarity">
    <text evidence="1">Belongs to the DnaB/DnaD family.</text>
</comment>
<dbReference type="InterPro" id="IPR006343">
    <property type="entry name" value="DnaB/C_C"/>
</dbReference>
<keyword evidence="7" id="KW-1185">Reference proteome</keyword>
<feature type="compositionally biased region" description="Basic and acidic residues" evidence="2">
    <location>
        <begin position="455"/>
        <end position="466"/>
    </location>
</feature>
<dbReference type="GeneID" id="96740013"/>
<dbReference type="EMBL" id="VTET01000006">
    <property type="protein sequence ID" value="TYS71599.1"/>
    <property type="molecule type" value="Genomic_DNA"/>
</dbReference>
<proteinExistence type="inferred from homology"/>
<feature type="region of interest" description="Disordered" evidence="2">
    <location>
        <begin position="410"/>
        <end position="466"/>
    </location>
</feature>
<evidence type="ECO:0000259" key="3">
    <source>
        <dbReference type="Pfam" id="PF07261"/>
    </source>
</evidence>
<evidence type="ECO:0000313" key="8">
    <source>
        <dbReference type="Proteomes" id="UP000324517"/>
    </source>
</evidence>
<evidence type="ECO:0000313" key="7">
    <source>
        <dbReference type="Proteomes" id="UP000195573"/>
    </source>
</evidence>
<dbReference type="RefSeq" id="WP_088019097.1">
    <property type="nucleotide sequence ID" value="NZ_CP020880.1"/>
</dbReference>
<dbReference type="OrthoDB" id="2082007at2"/>
<feature type="domain" description="DnaB/C C-terminal" evidence="3">
    <location>
        <begin position="336"/>
        <end position="397"/>
    </location>
</feature>
<dbReference type="InterPro" id="IPR058660">
    <property type="entry name" value="WHD_DnaB"/>
</dbReference>
<gene>
    <name evidence="5" type="ORF">B4U37_16530</name>
    <name evidence="6" type="ORF">FZC75_13745</name>
</gene>
<evidence type="ECO:0000256" key="2">
    <source>
        <dbReference type="SAM" id="MobiDB-lite"/>
    </source>
</evidence>
<evidence type="ECO:0000256" key="1">
    <source>
        <dbReference type="ARBA" id="ARBA00093462"/>
    </source>
</evidence>
<accession>A0A1Y0CQC0</accession>
<sequence>MSDRHWKELVPVDRYIVRSNGVLQQFDRKLLTMLYQPLLGFRGYSLYMTLWSELDQDRLWGGETTHHGIMTTMQCNLKDIHQERIKLEGIGLLKTWVKEEDQLRTFIYELQPPLSPEAFFSEPMLTIYLYNRLGKNKYASVKKYFSDKVIPADEYQEVTRNFSDVFQSVQSENMAYAANEEMMEELPLEQGEEWMERKKGSEPRVSQETFDFDLFFAGLSEVVIPKKSITAKVKEAIVKLSFIYTIDPISMRDLMMNVIDVDEKVDLEKLRKAARDWYQLEYQDTLPGLVEKTQPLNLRQFTDKKPATKDEQLIQQLENVSPKQMLTDLSGGSEPSASDLLIVEDVMFKQQLTPGVVNVLLYYVLLKTDMKLNRKYVEKIASHWARKQVKTVSEAMELAKEEHRQYQNWADTKPAAKSTGGGSASKAKAGKVVRNRFVSSDGTATESDASSSQSDKFKEVEEDEKQKLMERLAKMKEKKIRLDP</sequence>
<dbReference type="AlphaFoldDB" id="A0A1Y0CQC0"/>
<reference evidence="6 8" key="2">
    <citation type="submission" date="2019-08" db="EMBL/GenBank/DDBJ databases">
        <title>Bacillus genomes from the desert of Cuatro Cienegas, Coahuila.</title>
        <authorList>
            <person name="Olmedo-Alvarez G."/>
        </authorList>
    </citation>
    <scope>NUCLEOTIDE SEQUENCE [LARGE SCALE GENOMIC DNA]</scope>
    <source>
        <strain evidence="6 8">CH98b_3T</strain>
    </source>
</reference>
<name>A0A1Y0CQC0_9BACI</name>
<feature type="compositionally biased region" description="Polar residues" evidence="2">
    <location>
        <begin position="437"/>
        <end position="454"/>
    </location>
</feature>
<organism evidence="6 8">
    <name type="scientific">Sutcliffiella horikoshii</name>
    <dbReference type="NCBI Taxonomy" id="79883"/>
    <lineage>
        <taxon>Bacteria</taxon>
        <taxon>Bacillati</taxon>
        <taxon>Bacillota</taxon>
        <taxon>Bacilli</taxon>
        <taxon>Bacillales</taxon>
        <taxon>Bacillaceae</taxon>
        <taxon>Sutcliffiella</taxon>
    </lineage>
</organism>
<protein>
    <submittedName>
        <fullName evidence="6">Replication initiation and membrane attachment protein</fullName>
    </submittedName>
</protein>
<dbReference type="Proteomes" id="UP000195573">
    <property type="component" value="Chromosome"/>
</dbReference>
<dbReference type="KEGG" id="bhk:B4U37_16530"/>